<keyword evidence="2" id="KW-0813">Transport</keyword>
<evidence type="ECO:0000256" key="4">
    <source>
        <dbReference type="ARBA" id="ARBA00022597"/>
    </source>
</evidence>
<dbReference type="PANTHER" id="PTHR32502:SF4">
    <property type="entry name" value="PTS SYSTEM MANNOSE-SPECIFIC EIIC COMPONENT"/>
    <property type="match status" value="1"/>
</dbReference>
<keyword evidence="7 9" id="KW-1133">Transmembrane helix</keyword>
<dbReference type="EMBL" id="AP022360">
    <property type="protein sequence ID" value="BBU78922.1"/>
    <property type="molecule type" value="Genomic_DNA"/>
</dbReference>
<evidence type="ECO:0000256" key="2">
    <source>
        <dbReference type="ARBA" id="ARBA00022448"/>
    </source>
</evidence>
<organism evidence="10 11">
    <name type="scientific">Escherichia coli</name>
    <dbReference type="NCBI Taxonomy" id="562"/>
    <lineage>
        <taxon>Bacteria</taxon>
        <taxon>Pseudomonadati</taxon>
        <taxon>Pseudomonadota</taxon>
        <taxon>Gammaproteobacteria</taxon>
        <taxon>Enterobacterales</taxon>
        <taxon>Enterobacteriaceae</taxon>
        <taxon>Escherichia</taxon>
    </lineage>
</organism>
<evidence type="ECO:0000313" key="11">
    <source>
        <dbReference type="Proteomes" id="UP000467488"/>
    </source>
</evidence>
<evidence type="ECO:0000256" key="5">
    <source>
        <dbReference type="ARBA" id="ARBA00022683"/>
    </source>
</evidence>
<keyword evidence="8 9" id="KW-0472">Membrane</keyword>
<dbReference type="GO" id="GO:0005886">
    <property type="term" value="C:plasma membrane"/>
    <property type="evidence" value="ECO:0007669"/>
    <property type="project" value="UniProtKB-SubCell"/>
</dbReference>
<keyword evidence="5" id="KW-0598">Phosphotransferase system</keyword>
<keyword evidence="3" id="KW-1003">Cell membrane</keyword>
<evidence type="ECO:0000256" key="9">
    <source>
        <dbReference type="SAM" id="Phobius"/>
    </source>
</evidence>
<evidence type="ECO:0000256" key="6">
    <source>
        <dbReference type="ARBA" id="ARBA00022692"/>
    </source>
</evidence>
<keyword evidence="6 9" id="KW-0812">Transmembrane</keyword>
<evidence type="ECO:0000256" key="1">
    <source>
        <dbReference type="ARBA" id="ARBA00004651"/>
    </source>
</evidence>
<proteinExistence type="predicted"/>
<evidence type="ECO:0000256" key="3">
    <source>
        <dbReference type="ARBA" id="ARBA00022475"/>
    </source>
</evidence>
<reference evidence="10 11" key="1">
    <citation type="submission" date="2020-01" db="EMBL/GenBank/DDBJ databases">
        <title>Dynamics of blaIMP-6 dissemination in carbapenem resistant Enterobacteriacea isolated from regional surveillance in Osaka, Japan.</title>
        <authorList>
            <person name="Abe R."/>
            <person name="Akeda Y."/>
            <person name="Sugawara Y."/>
            <person name="Yamamoto N."/>
            <person name="Tomono K."/>
            <person name="Takeuchi D."/>
            <person name="Kawahara R."/>
            <person name="Hamada S."/>
        </authorList>
    </citation>
    <scope>NUCLEOTIDE SEQUENCE [LARGE SCALE GENOMIC DNA]</scope>
    <source>
        <strain evidence="10 11">E300</strain>
    </source>
</reference>
<sequence>MEISTLQIIAIFLFSCIAGMGSVLDEFQTHRPLIACTVIGLILGDLKTGIMLGGTLELIALGWMNVGAAQSPDSALASIISAILASDRLSLVSKASPPESPSRCLWLRQARC</sequence>
<protein>
    <recommendedName>
        <fullName evidence="12">Sorbose-specific PTS system EIIC component</fullName>
    </recommendedName>
</protein>
<dbReference type="Proteomes" id="UP000467488">
    <property type="component" value="Chromosome"/>
</dbReference>
<dbReference type="InterPro" id="IPR004700">
    <property type="entry name" value="PTS_IIC_man"/>
</dbReference>
<evidence type="ECO:0000313" key="10">
    <source>
        <dbReference type="EMBL" id="BBU78922.1"/>
    </source>
</evidence>
<name>A0A8S0FCL4_ECOLX</name>
<dbReference type="Pfam" id="PF03609">
    <property type="entry name" value="EII-Sor"/>
    <property type="match status" value="1"/>
</dbReference>
<dbReference type="GO" id="GO:0009401">
    <property type="term" value="P:phosphoenolpyruvate-dependent sugar phosphotransferase system"/>
    <property type="evidence" value="ECO:0007669"/>
    <property type="project" value="UniProtKB-KW"/>
</dbReference>
<accession>A0A8S0FCL4</accession>
<dbReference type="InterPro" id="IPR050303">
    <property type="entry name" value="GatZ_KbaZ_carbometab"/>
</dbReference>
<dbReference type="AlphaFoldDB" id="A0A8S0FCL4"/>
<evidence type="ECO:0000256" key="7">
    <source>
        <dbReference type="ARBA" id="ARBA00022989"/>
    </source>
</evidence>
<comment type="subcellular location">
    <subcellularLocation>
        <location evidence="1">Cell membrane</location>
        <topology evidence="1">Multi-pass membrane protein</topology>
    </subcellularLocation>
</comment>
<gene>
    <name evidence="10" type="ORF">EIMP300_03220</name>
</gene>
<dbReference type="PANTHER" id="PTHR32502">
    <property type="entry name" value="N-ACETYLGALACTOSAMINE PERMEASE II COMPONENT-RELATED"/>
    <property type="match status" value="1"/>
</dbReference>
<evidence type="ECO:0000256" key="8">
    <source>
        <dbReference type="ARBA" id="ARBA00023136"/>
    </source>
</evidence>
<keyword evidence="4" id="KW-0762">Sugar transport</keyword>
<evidence type="ECO:0008006" key="12">
    <source>
        <dbReference type="Google" id="ProtNLM"/>
    </source>
</evidence>
<feature type="transmembrane region" description="Helical" evidence="9">
    <location>
        <begin position="6"/>
        <end position="24"/>
    </location>
</feature>